<dbReference type="EMBL" id="FMUX01000014">
    <property type="protein sequence ID" value="SCY63167.1"/>
    <property type="molecule type" value="Genomic_DNA"/>
</dbReference>
<dbReference type="NCBIfam" id="NF002018">
    <property type="entry name" value="PRK00823.1-3"/>
    <property type="match status" value="1"/>
</dbReference>
<dbReference type="SUPFAM" id="SSF55248">
    <property type="entry name" value="PCD-like"/>
    <property type="match status" value="1"/>
</dbReference>
<dbReference type="Proteomes" id="UP000198870">
    <property type="component" value="Unassembled WGS sequence"/>
</dbReference>
<dbReference type="AlphaFoldDB" id="A0A1G5HHG5"/>
<dbReference type="CDD" id="cd00914">
    <property type="entry name" value="PCD_DCoH_subfamily_b"/>
    <property type="match status" value="1"/>
</dbReference>
<evidence type="ECO:0000256" key="3">
    <source>
        <dbReference type="ARBA" id="ARBA00023239"/>
    </source>
</evidence>
<proteinExistence type="inferred from homology"/>
<evidence type="ECO:0000313" key="5">
    <source>
        <dbReference type="EMBL" id="SCY63167.1"/>
    </source>
</evidence>
<reference evidence="5 6" key="1">
    <citation type="submission" date="2016-10" db="EMBL/GenBank/DDBJ databases">
        <authorList>
            <person name="de Groot N.N."/>
        </authorList>
    </citation>
    <scope>NUCLEOTIDE SEQUENCE [LARGE SCALE GENOMIC DNA]</scope>
    <source>
        <strain evidence="5 6">AA1</strain>
    </source>
</reference>
<keyword evidence="3 4" id="KW-0456">Lyase</keyword>
<dbReference type="STRING" id="419481.SAMN05216233_11441"/>
<dbReference type="GO" id="GO:0006729">
    <property type="term" value="P:tetrahydrobiopterin biosynthetic process"/>
    <property type="evidence" value="ECO:0007669"/>
    <property type="project" value="InterPro"/>
</dbReference>
<dbReference type="EC" id="4.2.1.96" evidence="4"/>
<dbReference type="PANTHER" id="PTHR12599">
    <property type="entry name" value="PTERIN-4-ALPHA-CARBINOLAMINE DEHYDRATASE"/>
    <property type="match status" value="1"/>
</dbReference>
<dbReference type="Pfam" id="PF01329">
    <property type="entry name" value="Pterin_4a"/>
    <property type="match status" value="1"/>
</dbReference>
<gene>
    <name evidence="5" type="ORF">SAMN05216233_11441</name>
</gene>
<name>A0A1G5HHG5_9BACT</name>
<dbReference type="PANTHER" id="PTHR12599:SF0">
    <property type="entry name" value="PTERIN-4-ALPHA-CARBINOLAMINE DEHYDRATASE"/>
    <property type="match status" value="1"/>
</dbReference>
<dbReference type="GO" id="GO:0008124">
    <property type="term" value="F:4-alpha-hydroxytetrahydrobiopterin dehydratase activity"/>
    <property type="evidence" value="ECO:0007669"/>
    <property type="project" value="UniProtKB-UniRule"/>
</dbReference>
<dbReference type="RefSeq" id="WP_092212467.1">
    <property type="nucleotide sequence ID" value="NZ_FMUX01000014.1"/>
</dbReference>
<protein>
    <recommendedName>
        <fullName evidence="4">Putative pterin-4-alpha-carbinolamine dehydratase</fullName>
        <shortName evidence="4">PHS</shortName>
        <ecNumber evidence="4">4.2.1.96</ecNumber>
    </recommendedName>
    <alternativeName>
        <fullName evidence="4">4-alpha-hydroxy-tetrahydropterin dehydratase</fullName>
    </alternativeName>
    <alternativeName>
        <fullName evidence="4">Pterin carbinolamine dehydratase</fullName>
        <shortName evidence="4">PCD</shortName>
    </alternativeName>
</protein>
<evidence type="ECO:0000256" key="2">
    <source>
        <dbReference type="ARBA" id="ARBA00006472"/>
    </source>
</evidence>
<evidence type="ECO:0000256" key="1">
    <source>
        <dbReference type="ARBA" id="ARBA00001554"/>
    </source>
</evidence>
<dbReference type="Gene3D" id="3.30.1360.20">
    <property type="entry name" value="Transcriptional coactivator/pterin dehydratase"/>
    <property type="match status" value="1"/>
</dbReference>
<evidence type="ECO:0000313" key="6">
    <source>
        <dbReference type="Proteomes" id="UP000198870"/>
    </source>
</evidence>
<dbReference type="InterPro" id="IPR036428">
    <property type="entry name" value="PCD_sf"/>
</dbReference>
<dbReference type="HAMAP" id="MF_00434">
    <property type="entry name" value="Pterin_4_alpha"/>
    <property type="match status" value="1"/>
</dbReference>
<evidence type="ECO:0000256" key="4">
    <source>
        <dbReference type="HAMAP-Rule" id="MF_00434"/>
    </source>
</evidence>
<sequence>MKSNGLSQEEISMRLEELNDACEAPWYLEGDTLKKQFAFKNFNAAFGFMTRVAIKAEKEDHHPEWSNVYGRVDVTLTTFDAEGLTEKDFAMAAFMDRISGL</sequence>
<dbReference type="OrthoDB" id="15077at2"/>
<accession>A0A1G5HHG5</accession>
<organism evidence="5 6">
    <name type="scientific">Desulfoluna spongiiphila</name>
    <dbReference type="NCBI Taxonomy" id="419481"/>
    <lineage>
        <taxon>Bacteria</taxon>
        <taxon>Pseudomonadati</taxon>
        <taxon>Thermodesulfobacteriota</taxon>
        <taxon>Desulfobacteria</taxon>
        <taxon>Desulfobacterales</taxon>
        <taxon>Desulfolunaceae</taxon>
        <taxon>Desulfoluna</taxon>
    </lineage>
</organism>
<keyword evidence="6" id="KW-1185">Reference proteome</keyword>
<dbReference type="InterPro" id="IPR001533">
    <property type="entry name" value="Pterin_deHydtase"/>
</dbReference>
<comment type="similarity">
    <text evidence="2 4">Belongs to the pterin-4-alpha-carbinolamine dehydratase family.</text>
</comment>
<comment type="catalytic activity">
    <reaction evidence="1 4">
        <text>(4aS,6R)-4a-hydroxy-L-erythro-5,6,7,8-tetrahydrobiopterin = (6R)-L-erythro-6,7-dihydrobiopterin + H2O</text>
        <dbReference type="Rhea" id="RHEA:11920"/>
        <dbReference type="ChEBI" id="CHEBI:15377"/>
        <dbReference type="ChEBI" id="CHEBI:15642"/>
        <dbReference type="ChEBI" id="CHEBI:43120"/>
        <dbReference type="EC" id="4.2.1.96"/>
    </reaction>
</comment>